<proteinExistence type="predicted"/>
<feature type="transmembrane region" description="Helical" evidence="1">
    <location>
        <begin position="55"/>
        <end position="74"/>
    </location>
</feature>
<dbReference type="AlphaFoldDB" id="I4EM27"/>
<dbReference type="Proteomes" id="UP000004221">
    <property type="component" value="Unassembled WGS sequence"/>
</dbReference>
<dbReference type="Pfam" id="PF12666">
    <property type="entry name" value="PrgI"/>
    <property type="match status" value="1"/>
</dbReference>
<evidence type="ECO:0000313" key="3">
    <source>
        <dbReference type="Proteomes" id="UP000004221"/>
    </source>
</evidence>
<feature type="transmembrane region" description="Helical" evidence="1">
    <location>
        <begin position="32"/>
        <end position="49"/>
    </location>
</feature>
<comment type="caution">
    <text evidence="2">The sequence shown here is derived from an EMBL/GenBank/DDBJ whole genome shotgun (WGS) entry which is preliminary data.</text>
</comment>
<reference evidence="2 3" key="1">
    <citation type="journal article" date="2012" name="ISME J.">
        <title>Nitrification expanded: discovery, physiology and genomics of a nitrite-oxidizing bacterium from the phylum Chloroflexi.</title>
        <authorList>
            <person name="Sorokin D.Y."/>
            <person name="Lucker S."/>
            <person name="Vejmelkova D."/>
            <person name="Kostrikina N.A."/>
            <person name="Kleerebezem R."/>
            <person name="Rijpstra W.I."/>
            <person name="Damste J.S."/>
            <person name="Le Paslier D."/>
            <person name="Muyzer G."/>
            <person name="Wagner M."/>
            <person name="van Loosdrecht M.C."/>
            <person name="Daims H."/>
        </authorList>
    </citation>
    <scope>NUCLEOTIDE SEQUENCE [LARGE SCALE GENOMIC DNA]</scope>
    <source>
        <strain evidence="3">none</strain>
    </source>
</reference>
<sequence>MRGGPMAHRRHEIPTHLNVEDTVFLGLRVRQVLFLVSGCAAGYQLWAQWPELPLALRLALALTCLVVAFAIALVRPQGRGLEEWAIVTLRYALVPNRTVWRPREFVWTGESAPQTGWEEFSPRINWKELQP</sequence>
<evidence type="ECO:0000313" key="2">
    <source>
        <dbReference type="EMBL" id="CCF85740.1"/>
    </source>
</evidence>
<evidence type="ECO:0000256" key="1">
    <source>
        <dbReference type="SAM" id="Phobius"/>
    </source>
</evidence>
<organism evidence="2 3">
    <name type="scientific">Nitrolancea hollandica Lb</name>
    <dbReference type="NCBI Taxonomy" id="1129897"/>
    <lineage>
        <taxon>Bacteria</taxon>
        <taxon>Pseudomonadati</taxon>
        <taxon>Thermomicrobiota</taxon>
        <taxon>Thermomicrobia</taxon>
        <taxon>Sphaerobacterales</taxon>
        <taxon>Sphaerobacterineae</taxon>
        <taxon>Sphaerobacteraceae</taxon>
        <taxon>Nitrolancea</taxon>
    </lineage>
</organism>
<protein>
    <recommendedName>
        <fullName evidence="4">PrgI family protein</fullName>
    </recommendedName>
</protein>
<dbReference type="EMBL" id="CAGS01000507">
    <property type="protein sequence ID" value="CCF85740.1"/>
    <property type="molecule type" value="Genomic_DNA"/>
</dbReference>
<keyword evidence="3" id="KW-1185">Reference proteome</keyword>
<keyword evidence="1" id="KW-1133">Transmembrane helix</keyword>
<accession>I4EM27</accession>
<dbReference type="InterPro" id="IPR024414">
    <property type="entry name" value="Uncharacterised_PrgI"/>
</dbReference>
<evidence type="ECO:0008006" key="4">
    <source>
        <dbReference type="Google" id="ProtNLM"/>
    </source>
</evidence>
<keyword evidence="1" id="KW-0812">Transmembrane</keyword>
<keyword evidence="1" id="KW-0472">Membrane</keyword>
<name>I4EM27_9BACT</name>
<gene>
    <name evidence="2" type="ORF">NITHO_5550003</name>
</gene>